<proteinExistence type="inferred from homology"/>
<evidence type="ECO:0000256" key="2">
    <source>
        <dbReference type="ARBA" id="ARBA00024179"/>
    </source>
</evidence>
<evidence type="ECO:0000313" key="4">
    <source>
        <dbReference type="EMBL" id="HIW95190.1"/>
    </source>
</evidence>
<keyword evidence="3" id="KW-0460">Magnesium</keyword>
<evidence type="ECO:0000256" key="1">
    <source>
        <dbReference type="ARBA" id="ARBA00022801"/>
    </source>
</evidence>
<keyword evidence="3" id="KW-0479">Metal-binding</keyword>
<dbReference type="Gene3D" id="3.40.50.1000">
    <property type="entry name" value="HAD superfamily/HAD-like"/>
    <property type="match status" value="1"/>
</dbReference>
<gene>
    <name evidence="4" type="primary">otsB</name>
    <name evidence="4" type="ORF">H9867_01695</name>
</gene>
<dbReference type="EMBL" id="DXFZ01000021">
    <property type="protein sequence ID" value="HIW95190.1"/>
    <property type="molecule type" value="Genomic_DNA"/>
</dbReference>
<dbReference type="NCBIfam" id="TIGR00685">
    <property type="entry name" value="T6PP"/>
    <property type="match status" value="1"/>
</dbReference>
<dbReference type="SUPFAM" id="SSF56784">
    <property type="entry name" value="HAD-like"/>
    <property type="match status" value="1"/>
</dbReference>
<organism evidence="4 5">
    <name type="scientific">Candidatus Corynebacterium gallistercoris</name>
    <dbReference type="NCBI Taxonomy" id="2838530"/>
    <lineage>
        <taxon>Bacteria</taxon>
        <taxon>Bacillati</taxon>
        <taxon>Actinomycetota</taxon>
        <taxon>Actinomycetes</taxon>
        <taxon>Mycobacteriales</taxon>
        <taxon>Corynebacteriaceae</taxon>
        <taxon>Corynebacterium</taxon>
    </lineage>
</organism>
<keyword evidence="1 3" id="KW-0378">Hydrolase</keyword>
<dbReference type="GO" id="GO:0046872">
    <property type="term" value="F:metal ion binding"/>
    <property type="evidence" value="ECO:0007669"/>
    <property type="project" value="UniProtKB-KW"/>
</dbReference>
<comment type="similarity">
    <text evidence="3">Belongs to the trehalose phosphatase family.</text>
</comment>
<dbReference type="InterPro" id="IPR036412">
    <property type="entry name" value="HAD-like_sf"/>
</dbReference>
<name>A0A9D1UQN8_9CORY</name>
<dbReference type="InterPro" id="IPR044651">
    <property type="entry name" value="OTSB-like"/>
</dbReference>
<comment type="pathway">
    <text evidence="3">Glycan biosynthesis; trehalose biosynthesis.</text>
</comment>
<dbReference type="AlphaFoldDB" id="A0A9D1UQN8"/>
<reference evidence="4" key="2">
    <citation type="submission" date="2021-04" db="EMBL/GenBank/DDBJ databases">
        <authorList>
            <person name="Gilroy R."/>
        </authorList>
    </citation>
    <scope>NUCLEOTIDE SEQUENCE</scope>
    <source>
        <strain evidence="4">4376</strain>
    </source>
</reference>
<evidence type="ECO:0000313" key="5">
    <source>
        <dbReference type="Proteomes" id="UP000824189"/>
    </source>
</evidence>
<dbReference type="Pfam" id="PF02358">
    <property type="entry name" value="Trehalose_PPase"/>
    <property type="match status" value="1"/>
</dbReference>
<dbReference type="PANTHER" id="PTHR43768:SF3">
    <property type="entry name" value="TREHALOSE 6-PHOSPHATE PHOSPHATASE"/>
    <property type="match status" value="1"/>
</dbReference>
<dbReference type="InterPro" id="IPR003337">
    <property type="entry name" value="Trehalose_PPase"/>
</dbReference>
<comment type="catalytic activity">
    <reaction evidence="3">
        <text>alpha,alpha-trehalose 6-phosphate + H2O = alpha,alpha-trehalose + phosphate</text>
        <dbReference type="Rhea" id="RHEA:23420"/>
        <dbReference type="ChEBI" id="CHEBI:15377"/>
        <dbReference type="ChEBI" id="CHEBI:16551"/>
        <dbReference type="ChEBI" id="CHEBI:43474"/>
        <dbReference type="ChEBI" id="CHEBI:58429"/>
        <dbReference type="EC" id="3.1.3.12"/>
    </reaction>
</comment>
<comment type="function">
    <text evidence="2 3">Removes the phosphate from trehalose 6-phosphate to produce free trehalose.</text>
</comment>
<dbReference type="Proteomes" id="UP000824189">
    <property type="component" value="Unassembled WGS sequence"/>
</dbReference>
<accession>A0A9D1UQN8</accession>
<dbReference type="GO" id="GO:0004805">
    <property type="term" value="F:trehalose-phosphatase activity"/>
    <property type="evidence" value="ECO:0007669"/>
    <property type="project" value="UniProtKB-EC"/>
</dbReference>
<dbReference type="EC" id="3.1.3.12" evidence="3"/>
<dbReference type="InterPro" id="IPR023214">
    <property type="entry name" value="HAD_sf"/>
</dbReference>
<comment type="cofactor">
    <cofactor evidence="3">
        <name>Mg(2+)</name>
        <dbReference type="ChEBI" id="CHEBI:18420"/>
    </cofactor>
</comment>
<sequence>MVNTVTRELSPEDMGYLAAAKHLLVAMDFDGTLAHFSDDPTGVRAVPGAIEALVQLATLPGTEAMIISGRNVDQLTHNTGLPAAGDGAHVMLVGSHGAEPAAMGLTLAEAQVELREALAACAEAIAADTPGAWVEHKPASIALHTRKVAGARGGVAAQEKFEAEARALGAHVTHGKDILDVAVLKSSKGEFIAGYRASHAAEELVVVFAGDDVTDETVLQTLDYSRDLGIRVGGGETGGNRRLGTPEQVRDFLVELVQRRGGAMEDPGTSSVSN</sequence>
<protein>
    <recommendedName>
        <fullName evidence="3">Trehalose 6-phosphate phosphatase</fullName>
        <ecNumber evidence="3">3.1.3.12</ecNumber>
    </recommendedName>
</protein>
<reference evidence="4" key="1">
    <citation type="journal article" date="2021" name="PeerJ">
        <title>Extensive microbial diversity within the chicken gut microbiome revealed by metagenomics and culture.</title>
        <authorList>
            <person name="Gilroy R."/>
            <person name="Ravi A."/>
            <person name="Getino M."/>
            <person name="Pursley I."/>
            <person name="Horton D.L."/>
            <person name="Alikhan N.F."/>
            <person name="Baker D."/>
            <person name="Gharbi K."/>
            <person name="Hall N."/>
            <person name="Watson M."/>
            <person name="Adriaenssens E.M."/>
            <person name="Foster-Nyarko E."/>
            <person name="Jarju S."/>
            <person name="Secka A."/>
            <person name="Antonio M."/>
            <person name="Oren A."/>
            <person name="Chaudhuri R.R."/>
            <person name="La Ragione R."/>
            <person name="Hildebrand F."/>
            <person name="Pallen M.J."/>
        </authorList>
    </citation>
    <scope>NUCLEOTIDE SEQUENCE</scope>
    <source>
        <strain evidence="4">4376</strain>
    </source>
</reference>
<dbReference type="PANTHER" id="PTHR43768">
    <property type="entry name" value="TREHALOSE 6-PHOSPHATE PHOSPHATASE"/>
    <property type="match status" value="1"/>
</dbReference>
<dbReference type="Gene3D" id="3.30.70.1020">
    <property type="entry name" value="Trehalose-6-phosphate phosphatase related protein, domain 2"/>
    <property type="match status" value="1"/>
</dbReference>
<comment type="caution">
    <text evidence="4">The sequence shown here is derived from an EMBL/GenBank/DDBJ whole genome shotgun (WGS) entry which is preliminary data.</text>
</comment>
<evidence type="ECO:0000256" key="3">
    <source>
        <dbReference type="RuleBase" id="RU361117"/>
    </source>
</evidence>
<dbReference type="GO" id="GO:0005992">
    <property type="term" value="P:trehalose biosynthetic process"/>
    <property type="evidence" value="ECO:0007669"/>
    <property type="project" value="InterPro"/>
</dbReference>